<feature type="domain" description="DNA ligase D polymerase" evidence="1">
    <location>
        <begin position="46"/>
        <end position="307"/>
    </location>
</feature>
<dbReference type="NCBIfam" id="TIGR02778">
    <property type="entry name" value="ligD_pol"/>
    <property type="match status" value="1"/>
</dbReference>
<keyword evidence="2" id="KW-0436">Ligase</keyword>
<proteinExistence type="predicted"/>
<name>A0A4R4P3X4_9ACTN</name>
<dbReference type="Gene3D" id="3.90.920.10">
    <property type="entry name" value="DNA primase, PRIM domain"/>
    <property type="match status" value="1"/>
</dbReference>
<sequence>MRARFEAAVDERQRECPVSCTKTIVEVDGRQLTLSNLDKDLYPEFTKGEVIDYYARIAPVMLPHLKDRAATRIRWPDGVDGGKFFEKNAPSHTPGWVRTATVPSPGSTRNRETLDYVVVDDLPTLVWCANLAALELHVPQWKVGPRGKVHAPDLLVFDLDPGPPATVVEACEVAWLLRGLLAEDGLESYPKTSGKKGLHLYVPIKEPTEAERTSEYAKSIAQRLAEAHPRLVVAKMEKRLRKGKVFVDWSQNNPAKTTVAPYSLRAASRPSVSTPVTWDELESCEDGADLVFGPDDVLTRVDGHGDLLAPLLEDHRPLP</sequence>
<dbReference type="OrthoDB" id="4296267at2"/>
<gene>
    <name evidence="2" type="ORF">E1284_10425</name>
</gene>
<reference evidence="2 3" key="1">
    <citation type="submission" date="2019-03" db="EMBL/GenBank/DDBJ databases">
        <title>Draft genome sequences of novel Actinobacteria.</title>
        <authorList>
            <person name="Sahin N."/>
            <person name="Ay H."/>
            <person name="Saygin H."/>
        </authorList>
    </citation>
    <scope>NUCLEOTIDE SEQUENCE [LARGE SCALE GENOMIC DNA]</scope>
    <source>
        <strain evidence="2 3">DSM 45347</strain>
    </source>
</reference>
<dbReference type="AlphaFoldDB" id="A0A4R4P3X4"/>
<evidence type="ECO:0000313" key="2">
    <source>
        <dbReference type="EMBL" id="TDC17058.1"/>
    </source>
</evidence>
<dbReference type="InterPro" id="IPR052171">
    <property type="entry name" value="NHEJ_LigD"/>
</dbReference>
<organism evidence="2 3">
    <name type="scientific">Actinomadura bangladeshensis</name>
    <dbReference type="NCBI Taxonomy" id="453573"/>
    <lineage>
        <taxon>Bacteria</taxon>
        <taxon>Bacillati</taxon>
        <taxon>Actinomycetota</taxon>
        <taxon>Actinomycetes</taxon>
        <taxon>Streptosporangiales</taxon>
        <taxon>Thermomonosporaceae</taxon>
        <taxon>Actinomadura</taxon>
    </lineage>
</organism>
<evidence type="ECO:0000259" key="1">
    <source>
        <dbReference type="Pfam" id="PF21686"/>
    </source>
</evidence>
<evidence type="ECO:0000313" key="3">
    <source>
        <dbReference type="Proteomes" id="UP000295431"/>
    </source>
</evidence>
<dbReference type="PANTHER" id="PTHR42705:SF2">
    <property type="entry name" value="BIFUNCTIONAL NON-HOMOLOGOUS END JOINING PROTEIN LIGD"/>
    <property type="match status" value="1"/>
</dbReference>
<accession>A0A4R4P3X4</accession>
<protein>
    <submittedName>
        <fullName evidence="2">ATP-dependent DNA ligase</fullName>
    </submittedName>
</protein>
<dbReference type="Pfam" id="PF21686">
    <property type="entry name" value="LigD_Prim-Pol"/>
    <property type="match status" value="1"/>
</dbReference>
<dbReference type="EMBL" id="SMJW01000039">
    <property type="protein sequence ID" value="TDC17058.1"/>
    <property type="molecule type" value="Genomic_DNA"/>
</dbReference>
<comment type="caution">
    <text evidence="2">The sequence shown here is derived from an EMBL/GenBank/DDBJ whole genome shotgun (WGS) entry which is preliminary data.</text>
</comment>
<dbReference type="CDD" id="cd04863">
    <property type="entry name" value="MtLigD_Pol_like"/>
    <property type="match status" value="1"/>
</dbReference>
<dbReference type="PANTHER" id="PTHR42705">
    <property type="entry name" value="BIFUNCTIONAL NON-HOMOLOGOUS END JOINING PROTEIN LIGD"/>
    <property type="match status" value="1"/>
</dbReference>
<keyword evidence="3" id="KW-1185">Reference proteome</keyword>
<dbReference type="Proteomes" id="UP000295431">
    <property type="component" value="Unassembled WGS sequence"/>
</dbReference>
<dbReference type="InterPro" id="IPR014145">
    <property type="entry name" value="LigD_pol_dom"/>
</dbReference>
<dbReference type="InterPro" id="IPR033649">
    <property type="entry name" value="MtLigD_Pol-like"/>
</dbReference>
<dbReference type="GO" id="GO:0016874">
    <property type="term" value="F:ligase activity"/>
    <property type="evidence" value="ECO:0007669"/>
    <property type="project" value="UniProtKB-KW"/>
</dbReference>